<gene>
    <name evidence="4" type="ORF">DICSQDRAFT_69687</name>
</gene>
<feature type="repeat" description="WD" evidence="3">
    <location>
        <begin position="71"/>
        <end position="101"/>
    </location>
</feature>
<organism evidence="4 5">
    <name type="scientific">Dichomitus squalens (strain LYAD-421)</name>
    <name type="common">Western red white-rot fungus</name>
    <dbReference type="NCBI Taxonomy" id="732165"/>
    <lineage>
        <taxon>Eukaryota</taxon>
        <taxon>Fungi</taxon>
        <taxon>Dikarya</taxon>
        <taxon>Basidiomycota</taxon>
        <taxon>Agaricomycotina</taxon>
        <taxon>Agaricomycetes</taxon>
        <taxon>Polyporales</taxon>
        <taxon>Polyporaceae</taxon>
        <taxon>Dichomitus</taxon>
    </lineage>
</organism>
<evidence type="ECO:0000256" key="3">
    <source>
        <dbReference type="PROSITE-ProRule" id="PRU00221"/>
    </source>
</evidence>
<evidence type="ECO:0000313" key="5">
    <source>
        <dbReference type="Proteomes" id="UP000053319"/>
    </source>
</evidence>
<dbReference type="InterPro" id="IPR019775">
    <property type="entry name" value="WD40_repeat_CS"/>
</dbReference>
<evidence type="ECO:0000313" key="4">
    <source>
        <dbReference type="EMBL" id="EJF57312.1"/>
    </source>
</evidence>
<dbReference type="InterPro" id="IPR015943">
    <property type="entry name" value="WD40/YVTN_repeat-like_dom_sf"/>
</dbReference>
<keyword evidence="1 3" id="KW-0853">WD repeat</keyword>
<accession>R7SQS4</accession>
<protein>
    <submittedName>
        <fullName evidence="4">WD40 repeat-like protein</fullName>
    </submittedName>
</protein>
<dbReference type="Pfam" id="PF00400">
    <property type="entry name" value="WD40"/>
    <property type="match status" value="5"/>
</dbReference>
<feature type="repeat" description="WD" evidence="3">
    <location>
        <begin position="16"/>
        <end position="56"/>
    </location>
</feature>
<dbReference type="OMA" id="WDAGAIL"/>
<dbReference type="CDD" id="cd00200">
    <property type="entry name" value="WD40"/>
    <property type="match status" value="1"/>
</dbReference>
<dbReference type="Gene3D" id="2.130.10.10">
    <property type="entry name" value="YVTN repeat-like/Quinoprotein amine dehydrogenase"/>
    <property type="match status" value="2"/>
</dbReference>
<dbReference type="InterPro" id="IPR001680">
    <property type="entry name" value="WD40_rpt"/>
</dbReference>
<name>R7SQS4_DICSQ</name>
<feature type="repeat" description="WD" evidence="3">
    <location>
        <begin position="144"/>
        <end position="185"/>
    </location>
</feature>
<evidence type="ECO:0000256" key="2">
    <source>
        <dbReference type="ARBA" id="ARBA00022737"/>
    </source>
</evidence>
<dbReference type="HOGENOM" id="CLU_000288_57_18_1"/>
<dbReference type="PROSITE" id="PS00678">
    <property type="entry name" value="WD_REPEATS_1"/>
    <property type="match status" value="1"/>
</dbReference>
<dbReference type="PROSITE" id="PS50082">
    <property type="entry name" value="WD_REPEATS_2"/>
    <property type="match status" value="4"/>
</dbReference>
<dbReference type="SMART" id="SM00320">
    <property type="entry name" value="WD40"/>
    <property type="match status" value="5"/>
</dbReference>
<reference evidence="4 5" key="1">
    <citation type="journal article" date="2012" name="Science">
        <title>The Paleozoic origin of enzymatic lignin decomposition reconstructed from 31 fungal genomes.</title>
        <authorList>
            <person name="Floudas D."/>
            <person name="Binder M."/>
            <person name="Riley R."/>
            <person name="Barry K."/>
            <person name="Blanchette R.A."/>
            <person name="Henrissat B."/>
            <person name="Martinez A.T."/>
            <person name="Otillar R."/>
            <person name="Spatafora J.W."/>
            <person name="Yadav J.S."/>
            <person name="Aerts A."/>
            <person name="Benoit I."/>
            <person name="Boyd A."/>
            <person name="Carlson A."/>
            <person name="Copeland A."/>
            <person name="Coutinho P.M."/>
            <person name="de Vries R.P."/>
            <person name="Ferreira P."/>
            <person name="Findley K."/>
            <person name="Foster B."/>
            <person name="Gaskell J."/>
            <person name="Glotzer D."/>
            <person name="Gorecki P."/>
            <person name="Heitman J."/>
            <person name="Hesse C."/>
            <person name="Hori C."/>
            <person name="Igarashi K."/>
            <person name="Jurgens J.A."/>
            <person name="Kallen N."/>
            <person name="Kersten P."/>
            <person name="Kohler A."/>
            <person name="Kuees U."/>
            <person name="Kumar T.K.A."/>
            <person name="Kuo A."/>
            <person name="LaButti K."/>
            <person name="Larrondo L.F."/>
            <person name="Lindquist E."/>
            <person name="Ling A."/>
            <person name="Lombard V."/>
            <person name="Lucas S."/>
            <person name="Lundell T."/>
            <person name="Martin R."/>
            <person name="McLaughlin D.J."/>
            <person name="Morgenstern I."/>
            <person name="Morin E."/>
            <person name="Murat C."/>
            <person name="Nagy L.G."/>
            <person name="Nolan M."/>
            <person name="Ohm R.A."/>
            <person name="Patyshakuliyeva A."/>
            <person name="Rokas A."/>
            <person name="Ruiz-Duenas F.J."/>
            <person name="Sabat G."/>
            <person name="Salamov A."/>
            <person name="Samejima M."/>
            <person name="Schmutz J."/>
            <person name="Slot J.C."/>
            <person name="St John F."/>
            <person name="Stenlid J."/>
            <person name="Sun H."/>
            <person name="Sun S."/>
            <person name="Syed K."/>
            <person name="Tsang A."/>
            <person name="Wiebenga A."/>
            <person name="Young D."/>
            <person name="Pisabarro A."/>
            <person name="Eastwood D.C."/>
            <person name="Martin F."/>
            <person name="Cullen D."/>
            <person name="Grigoriev I.V."/>
            <person name="Hibbett D.S."/>
        </authorList>
    </citation>
    <scope>NUCLEOTIDE SEQUENCE [LARGE SCALE GENOMIC DNA]</scope>
    <source>
        <strain evidence="4 5">LYAD-421 SS1</strain>
    </source>
</reference>
<keyword evidence="2" id="KW-0677">Repeat</keyword>
<feature type="repeat" description="WD" evidence="3">
    <location>
        <begin position="102"/>
        <end position="143"/>
    </location>
</feature>
<evidence type="ECO:0000256" key="1">
    <source>
        <dbReference type="ARBA" id="ARBA00022574"/>
    </source>
</evidence>
<dbReference type="RefSeq" id="XP_007369939.1">
    <property type="nucleotide sequence ID" value="XM_007369877.1"/>
</dbReference>
<sequence>TIILWDARASCISQEWFAHDDRVNSLAFSPDGRYLASAGGEKVAIWDISGSSHQVATLEGQTSAEYASTAAFSPESTHVAVGYRNGRIRVWDIGTRQEPLLCKDDTGGVTDVAFSPDGRLLLSASNDKTAKTWDARTGALIHVLEGHENWVPKARFSPCGKYIASASYDGTVRVWRTSDGCCLATLSDHGDSVLHVTYTPDGTMLWSAARNGTVLGRRVQDCMPGESEF</sequence>
<dbReference type="SUPFAM" id="SSF50978">
    <property type="entry name" value="WD40 repeat-like"/>
    <property type="match status" value="1"/>
</dbReference>
<dbReference type="AlphaFoldDB" id="R7SQS4"/>
<dbReference type="GeneID" id="18843660"/>
<dbReference type="PANTHER" id="PTHR19879:SF9">
    <property type="entry name" value="TRANSCRIPTION INITIATION FACTOR TFIID SUBUNIT 5"/>
    <property type="match status" value="1"/>
</dbReference>
<dbReference type="EMBL" id="JH719453">
    <property type="protein sequence ID" value="EJF57312.1"/>
    <property type="molecule type" value="Genomic_DNA"/>
</dbReference>
<dbReference type="PANTHER" id="PTHR19879">
    <property type="entry name" value="TRANSCRIPTION INITIATION FACTOR TFIID"/>
    <property type="match status" value="1"/>
</dbReference>
<dbReference type="PRINTS" id="PR00320">
    <property type="entry name" value="GPROTEINBRPT"/>
</dbReference>
<dbReference type="PROSITE" id="PS50294">
    <property type="entry name" value="WD_REPEATS_REGION"/>
    <property type="match status" value="2"/>
</dbReference>
<proteinExistence type="predicted"/>
<feature type="non-terminal residue" evidence="4">
    <location>
        <position position="229"/>
    </location>
</feature>
<dbReference type="InterPro" id="IPR020472">
    <property type="entry name" value="WD40_PAC1"/>
</dbReference>
<dbReference type="KEGG" id="dsq:DICSQDRAFT_69687"/>
<dbReference type="Proteomes" id="UP000053319">
    <property type="component" value="Unassembled WGS sequence"/>
</dbReference>
<dbReference type="InterPro" id="IPR036322">
    <property type="entry name" value="WD40_repeat_dom_sf"/>
</dbReference>